<keyword evidence="3" id="KW-1185">Reference proteome</keyword>
<evidence type="ECO:0000313" key="2">
    <source>
        <dbReference type="EMBL" id="GIY84717.1"/>
    </source>
</evidence>
<name>A0AAV4WPU3_9ARAC</name>
<sequence length="128" mass="14374">MQSIFCIRHDPHTRTARSHKMQTPLQPEIHSSIASRTGSHGRLYGRSARQPQRDPGGIRPPVARHFHLLLPLKSLRVSLVKLSDVCNDMVASGPECRWKLQLVGFGPALRHDISPLMTSHMTSNPLQM</sequence>
<evidence type="ECO:0000313" key="3">
    <source>
        <dbReference type="Proteomes" id="UP001054837"/>
    </source>
</evidence>
<feature type="region of interest" description="Disordered" evidence="1">
    <location>
        <begin position="13"/>
        <end position="60"/>
    </location>
</feature>
<evidence type="ECO:0000256" key="1">
    <source>
        <dbReference type="SAM" id="MobiDB-lite"/>
    </source>
</evidence>
<reference evidence="2 3" key="1">
    <citation type="submission" date="2021-06" db="EMBL/GenBank/DDBJ databases">
        <title>Caerostris darwini draft genome.</title>
        <authorList>
            <person name="Kono N."/>
            <person name="Arakawa K."/>
        </authorList>
    </citation>
    <scope>NUCLEOTIDE SEQUENCE [LARGE SCALE GENOMIC DNA]</scope>
</reference>
<protein>
    <submittedName>
        <fullName evidence="2">Uncharacterized protein</fullName>
    </submittedName>
</protein>
<organism evidence="2 3">
    <name type="scientific">Caerostris darwini</name>
    <dbReference type="NCBI Taxonomy" id="1538125"/>
    <lineage>
        <taxon>Eukaryota</taxon>
        <taxon>Metazoa</taxon>
        <taxon>Ecdysozoa</taxon>
        <taxon>Arthropoda</taxon>
        <taxon>Chelicerata</taxon>
        <taxon>Arachnida</taxon>
        <taxon>Araneae</taxon>
        <taxon>Araneomorphae</taxon>
        <taxon>Entelegynae</taxon>
        <taxon>Araneoidea</taxon>
        <taxon>Araneidae</taxon>
        <taxon>Caerostris</taxon>
    </lineage>
</organism>
<dbReference type="Proteomes" id="UP001054837">
    <property type="component" value="Unassembled WGS sequence"/>
</dbReference>
<comment type="caution">
    <text evidence="2">The sequence shown here is derived from an EMBL/GenBank/DDBJ whole genome shotgun (WGS) entry which is preliminary data.</text>
</comment>
<accession>A0AAV4WPU3</accession>
<gene>
    <name evidence="2" type="ORF">CDAR_310561</name>
</gene>
<proteinExistence type="predicted"/>
<dbReference type="EMBL" id="BPLQ01014959">
    <property type="protein sequence ID" value="GIY84717.1"/>
    <property type="molecule type" value="Genomic_DNA"/>
</dbReference>
<dbReference type="AlphaFoldDB" id="A0AAV4WPU3"/>